<dbReference type="EnsemblMetazoa" id="XM_030981198">
    <property type="protein sequence ID" value="XP_030837058"/>
    <property type="gene ID" value="LOC575865"/>
</dbReference>
<evidence type="ECO:0000313" key="4">
    <source>
        <dbReference type="Proteomes" id="UP000007110"/>
    </source>
</evidence>
<dbReference type="GO" id="GO:0048168">
    <property type="term" value="P:regulation of neuronal synaptic plasticity"/>
    <property type="evidence" value="ECO:0000318"/>
    <property type="project" value="GO_Central"/>
</dbReference>
<proteinExistence type="inferred from homology"/>
<evidence type="ECO:0000256" key="2">
    <source>
        <dbReference type="SAM" id="MobiDB-lite"/>
    </source>
</evidence>
<feature type="region of interest" description="Disordered" evidence="2">
    <location>
        <begin position="436"/>
        <end position="480"/>
    </location>
</feature>
<dbReference type="Pfam" id="PF05536">
    <property type="entry name" value="Neurochondrin"/>
    <property type="match status" value="1"/>
</dbReference>
<dbReference type="FunCoup" id="A0A7M7NIS1">
    <property type="interactions" value="811"/>
</dbReference>
<dbReference type="GO" id="GO:0030425">
    <property type="term" value="C:dendrite"/>
    <property type="evidence" value="ECO:0000318"/>
    <property type="project" value="GO_Central"/>
</dbReference>
<reference evidence="3" key="2">
    <citation type="submission" date="2021-01" db="UniProtKB">
        <authorList>
            <consortium name="EnsemblMetazoa"/>
        </authorList>
    </citation>
    <scope>IDENTIFICATION</scope>
</reference>
<dbReference type="GO" id="GO:0031175">
    <property type="term" value="P:neuron projection development"/>
    <property type="evidence" value="ECO:0000318"/>
    <property type="project" value="GO_Central"/>
</dbReference>
<keyword evidence="4" id="KW-1185">Reference proteome</keyword>
<protein>
    <recommendedName>
        <fullName evidence="5">Neurochondrin</fullName>
    </recommendedName>
</protein>
<dbReference type="SUPFAM" id="SSF48371">
    <property type="entry name" value="ARM repeat"/>
    <property type="match status" value="1"/>
</dbReference>
<dbReference type="Proteomes" id="UP000007110">
    <property type="component" value="Unassembled WGS sequence"/>
</dbReference>
<dbReference type="AlphaFoldDB" id="A0A7M7NIS1"/>
<evidence type="ECO:0000256" key="1">
    <source>
        <dbReference type="ARBA" id="ARBA00006927"/>
    </source>
</evidence>
<dbReference type="OMA" id="IVHYKKP"/>
<evidence type="ECO:0008006" key="5">
    <source>
        <dbReference type="Google" id="ProtNLM"/>
    </source>
</evidence>
<dbReference type="GeneID" id="575865"/>
<sequence>MEQPGPDVTGSKQSEAAAANLAQLDKCLEVLKVAKSDTEKFAALMLVTKVIKAESTDAVIRKRIFDAVGFTFLSRLLSSSSVPDGCDSHMYKSLAMTLLACFSTDPILAASQQMIDKLPQIMECITMATSASETESTAREDAYQVLIGIASTEIGRKELMKDHRVNVLCDICLKEGQGHDLALKVLLHLLHWSGQEMWQTNPHALNRWIATMATEFQQNQDARKFQLCEKLSAIISTSSWMPEEVPEWGVQIHRGLYDSLRSKLGEAQRDPTLRLVATMLRCFGVDWALGQTGDKRKFFLLLVHLACVETRMTLENTSPQYILSKTSVLLSCYTLLEVSIQYLTCGPSLELDRQQVIQLHSAMTGAFSAVMFYMNSVKDQEEQITSVLMRATVHVVTVWLAEETTALRQEVYKLLPFLLKVVQKSYKEVAQLTVCTSPSTSSSTSSMGELGSPSTAPSTSSTPSSSISSSSTPSTSISPPYPSLGSGLPVAAPPAKDLLRLLLPALCHLTAEDEPRKILRENKGLELLLEYFAYHWRMVNELKRKESEEALVSLSSIFLNMSLQDQDVVKTHPVFTELLGLISNVQPQATARKDLVVLTFYETVLGLAILRILADCQDTALSLVKNFVQSALEFMKKILVCGSEGVCEISTEFQQYWDEVTELWFLAMQILAASIPLLPWLTKLFIDSGWLESSVEVLKASHVDHLDEEMKGPYSTLFTAIIKSDGTVYKKFVDLGGETVARKHGMDELQAALTNCAR</sequence>
<dbReference type="KEGG" id="spu:575865"/>
<dbReference type="RefSeq" id="XP_030837058.1">
    <property type="nucleotide sequence ID" value="XM_030981198.1"/>
</dbReference>
<dbReference type="PANTHER" id="PTHR13109:SF7">
    <property type="entry name" value="NEUROCHONDRIN"/>
    <property type="match status" value="1"/>
</dbReference>
<dbReference type="PANTHER" id="PTHR13109">
    <property type="entry name" value="NEUROCHONDRIN"/>
    <property type="match status" value="1"/>
</dbReference>
<comment type="similarity">
    <text evidence="1">Belongs to the neurochondrin family.</text>
</comment>
<accession>A0A7M7NIS1</accession>
<organism evidence="3 4">
    <name type="scientific">Strongylocentrotus purpuratus</name>
    <name type="common">Purple sea urchin</name>
    <dbReference type="NCBI Taxonomy" id="7668"/>
    <lineage>
        <taxon>Eukaryota</taxon>
        <taxon>Metazoa</taxon>
        <taxon>Echinodermata</taxon>
        <taxon>Eleutherozoa</taxon>
        <taxon>Echinozoa</taxon>
        <taxon>Echinoidea</taxon>
        <taxon>Euechinoidea</taxon>
        <taxon>Echinacea</taxon>
        <taxon>Camarodonta</taxon>
        <taxon>Echinidea</taxon>
        <taxon>Strongylocentrotidae</taxon>
        <taxon>Strongylocentrotus</taxon>
    </lineage>
</organism>
<dbReference type="OrthoDB" id="8186546at2759"/>
<dbReference type="InParanoid" id="A0A7M7NIS1"/>
<dbReference type="CTD" id="23154"/>
<dbReference type="InterPro" id="IPR016024">
    <property type="entry name" value="ARM-type_fold"/>
</dbReference>
<dbReference type="InterPro" id="IPR008709">
    <property type="entry name" value="Neurochondrin"/>
</dbReference>
<name>A0A7M7NIS1_STRPU</name>
<evidence type="ECO:0000313" key="3">
    <source>
        <dbReference type="EnsemblMetazoa" id="XP_030837058"/>
    </source>
</evidence>
<reference evidence="4" key="1">
    <citation type="submission" date="2015-02" db="EMBL/GenBank/DDBJ databases">
        <title>Genome sequencing for Strongylocentrotus purpuratus.</title>
        <authorList>
            <person name="Murali S."/>
            <person name="Liu Y."/>
            <person name="Vee V."/>
            <person name="English A."/>
            <person name="Wang M."/>
            <person name="Skinner E."/>
            <person name="Han Y."/>
            <person name="Muzny D.M."/>
            <person name="Worley K.C."/>
            <person name="Gibbs R.A."/>
        </authorList>
    </citation>
    <scope>NUCLEOTIDE SEQUENCE</scope>
</reference>